<dbReference type="SUPFAM" id="SSF56112">
    <property type="entry name" value="Protein kinase-like (PK-like)"/>
    <property type="match status" value="1"/>
</dbReference>
<dbReference type="InterPro" id="IPR002575">
    <property type="entry name" value="Aminoglycoside_PTrfase"/>
</dbReference>
<dbReference type="InterPro" id="IPR008266">
    <property type="entry name" value="Tyr_kinase_AS"/>
</dbReference>
<name>A0A9W4JLT5_9EURO</name>
<evidence type="ECO:0000259" key="4">
    <source>
        <dbReference type="Pfam" id="PF01636"/>
    </source>
</evidence>
<comment type="catalytic activity">
    <reaction evidence="3">
        <text>L-seryl-[protein] + ATP = O-phospho-L-seryl-[protein] + ADP + H(+)</text>
        <dbReference type="Rhea" id="RHEA:17989"/>
        <dbReference type="Rhea" id="RHEA-COMP:9863"/>
        <dbReference type="Rhea" id="RHEA-COMP:11604"/>
        <dbReference type="ChEBI" id="CHEBI:15378"/>
        <dbReference type="ChEBI" id="CHEBI:29999"/>
        <dbReference type="ChEBI" id="CHEBI:30616"/>
        <dbReference type="ChEBI" id="CHEBI:83421"/>
        <dbReference type="ChEBI" id="CHEBI:456216"/>
        <dbReference type="EC" id="2.7.11.1"/>
    </reaction>
</comment>
<evidence type="ECO:0000313" key="6">
    <source>
        <dbReference type="Proteomes" id="UP001152592"/>
    </source>
</evidence>
<dbReference type="PANTHER" id="PTHR21310">
    <property type="entry name" value="AMINOGLYCOSIDE PHOSPHOTRANSFERASE-RELATED-RELATED"/>
    <property type="match status" value="1"/>
</dbReference>
<dbReference type="PANTHER" id="PTHR21310:SF55">
    <property type="entry name" value="AMINOGLYCOSIDE PHOSPHOTRANSFERASE DOMAIN-CONTAINING PROTEIN"/>
    <property type="match status" value="1"/>
</dbReference>
<dbReference type="PROSITE" id="PS00109">
    <property type="entry name" value="PROTEIN_KINASE_TYR"/>
    <property type="match status" value="1"/>
</dbReference>
<dbReference type="InterPro" id="IPR051678">
    <property type="entry name" value="AGP_Transferase"/>
</dbReference>
<dbReference type="InterPro" id="IPR011009">
    <property type="entry name" value="Kinase-like_dom_sf"/>
</dbReference>
<dbReference type="EC" id="2.7.11.1" evidence="1"/>
<comment type="caution">
    <text evidence="5">The sequence shown here is derived from an EMBL/GenBank/DDBJ whole genome shotgun (WGS) entry which is preliminary data.</text>
</comment>
<protein>
    <recommendedName>
        <fullName evidence="1">non-specific serine/threonine protein kinase</fullName>
        <ecNumber evidence="1">2.7.11.1</ecNumber>
    </recommendedName>
</protein>
<dbReference type="OrthoDB" id="2251794at2759"/>
<dbReference type="GO" id="GO:0004674">
    <property type="term" value="F:protein serine/threonine kinase activity"/>
    <property type="evidence" value="ECO:0007669"/>
    <property type="project" value="UniProtKB-EC"/>
</dbReference>
<dbReference type="CDD" id="cd05120">
    <property type="entry name" value="APH_ChoK_like"/>
    <property type="match status" value="1"/>
</dbReference>
<proteinExistence type="predicted"/>
<evidence type="ECO:0000256" key="1">
    <source>
        <dbReference type="ARBA" id="ARBA00012513"/>
    </source>
</evidence>
<evidence type="ECO:0000256" key="3">
    <source>
        <dbReference type="ARBA" id="ARBA00048679"/>
    </source>
</evidence>
<organism evidence="5 6">
    <name type="scientific">Penicillium salamii</name>
    <dbReference type="NCBI Taxonomy" id="1612424"/>
    <lineage>
        <taxon>Eukaryota</taxon>
        <taxon>Fungi</taxon>
        <taxon>Dikarya</taxon>
        <taxon>Ascomycota</taxon>
        <taxon>Pezizomycotina</taxon>
        <taxon>Eurotiomycetes</taxon>
        <taxon>Eurotiomycetidae</taxon>
        <taxon>Eurotiales</taxon>
        <taxon>Aspergillaceae</taxon>
        <taxon>Penicillium</taxon>
    </lineage>
</organism>
<dbReference type="Proteomes" id="UP001152592">
    <property type="component" value="Unassembled WGS sequence"/>
</dbReference>
<evidence type="ECO:0000256" key="2">
    <source>
        <dbReference type="ARBA" id="ARBA00047899"/>
    </source>
</evidence>
<dbReference type="Gene3D" id="3.90.1200.10">
    <property type="match status" value="1"/>
</dbReference>
<gene>
    <name evidence="5" type="ORF">PSALAMII_LOCUS8363</name>
</gene>
<accession>A0A9W4JLT5</accession>
<sequence length="276" mass="31985">MSRAQNCEVQPSSPINGSTFYRHLTLSAITVLKRIRPYKGTVLMLTDRICVKYREYIDILEAATMRFISQNTSLPVPKVLCAFKHGNFSNIVMERIKGEMIGVGWVYRNEESKTKLLAQLKKMILEMRELRPPDGIVVSSVCGGPLFDCRLAGTSLRFGPFSSIQSFHRHLREGMESDPRLDQEIRDLMRLHERSWPIKFTHGDLSSLNILVRGDDIVGIIDWETAGWFPSYWEYTTACQVKPQNSFWIHEIDKFLTPMPEELKMEKIRQKYFGDF</sequence>
<reference evidence="5" key="1">
    <citation type="submission" date="2021-07" db="EMBL/GenBank/DDBJ databases">
        <authorList>
            <person name="Branca A.L. A."/>
        </authorList>
    </citation>
    <scope>NUCLEOTIDE SEQUENCE</scope>
</reference>
<dbReference type="AlphaFoldDB" id="A0A9W4JLT5"/>
<dbReference type="Pfam" id="PF01636">
    <property type="entry name" value="APH"/>
    <property type="match status" value="1"/>
</dbReference>
<comment type="catalytic activity">
    <reaction evidence="2">
        <text>L-threonyl-[protein] + ATP = O-phospho-L-threonyl-[protein] + ADP + H(+)</text>
        <dbReference type="Rhea" id="RHEA:46608"/>
        <dbReference type="Rhea" id="RHEA-COMP:11060"/>
        <dbReference type="Rhea" id="RHEA-COMP:11605"/>
        <dbReference type="ChEBI" id="CHEBI:15378"/>
        <dbReference type="ChEBI" id="CHEBI:30013"/>
        <dbReference type="ChEBI" id="CHEBI:30616"/>
        <dbReference type="ChEBI" id="CHEBI:61977"/>
        <dbReference type="ChEBI" id="CHEBI:456216"/>
        <dbReference type="EC" id="2.7.11.1"/>
    </reaction>
</comment>
<evidence type="ECO:0000313" key="5">
    <source>
        <dbReference type="EMBL" id="CAG8407753.1"/>
    </source>
</evidence>
<feature type="domain" description="Aminoglycoside phosphotransferase" evidence="4">
    <location>
        <begin position="61"/>
        <end position="240"/>
    </location>
</feature>
<dbReference type="EMBL" id="CAJVPD010000261">
    <property type="protein sequence ID" value="CAG8407753.1"/>
    <property type="molecule type" value="Genomic_DNA"/>
</dbReference>